<dbReference type="EMBL" id="RQVQ01000001">
    <property type="protein sequence ID" value="RRJ93230.1"/>
    <property type="molecule type" value="Genomic_DNA"/>
</dbReference>
<name>A0A3P3WDS9_9FLAO</name>
<dbReference type="PANTHER" id="PTHR30069">
    <property type="entry name" value="TONB-DEPENDENT OUTER MEMBRANE RECEPTOR"/>
    <property type="match status" value="1"/>
</dbReference>
<dbReference type="Proteomes" id="UP000275719">
    <property type="component" value="Unassembled WGS sequence"/>
</dbReference>
<dbReference type="InterPro" id="IPR036942">
    <property type="entry name" value="Beta-barrel_TonB_sf"/>
</dbReference>
<keyword evidence="2" id="KW-0813">Transport</keyword>
<dbReference type="PANTHER" id="PTHR30069:SF40">
    <property type="entry name" value="TONB-DEPENDENT RECEPTOR NMB0964-RELATED"/>
    <property type="match status" value="1"/>
</dbReference>
<dbReference type="GO" id="GO:0009279">
    <property type="term" value="C:cell outer membrane"/>
    <property type="evidence" value="ECO:0007669"/>
    <property type="project" value="UniProtKB-SubCell"/>
</dbReference>
<proteinExistence type="predicted"/>
<evidence type="ECO:0000256" key="2">
    <source>
        <dbReference type="ARBA" id="ARBA00022448"/>
    </source>
</evidence>
<evidence type="ECO:0000256" key="6">
    <source>
        <dbReference type="ARBA" id="ARBA00023237"/>
    </source>
</evidence>
<dbReference type="Gene3D" id="2.40.170.20">
    <property type="entry name" value="TonB-dependent receptor, beta-barrel domain"/>
    <property type="match status" value="1"/>
</dbReference>
<keyword evidence="6" id="KW-0998">Cell outer membrane</keyword>
<dbReference type="RefSeq" id="WP_125016210.1">
    <property type="nucleotide sequence ID" value="NZ_RQVQ01000001.1"/>
</dbReference>
<evidence type="ECO:0000256" key="1">
    <source>
        <dbReference type="ARBA" id="ARBA00004571"/>
    </source>
</evidence>
<gene>
    <name evidence="8" type="ORF">EG240_00225</name>
</gene>
<keyword evidence="8" id="KW-0675">Receptor</keyword>
<keyword evidence="9" id="KW-1185">Reference proteome</keyword>
<dbReference type="OrthoDB" id="1264254at2"/>
<dbReference type="InterPro" id="IPR039426">
    <property type="entry name" value="TonB-dep_rcpt-like"/>
</dbReference>
<keyword evidence="4" id="KW-0812">Transmembrane</keyword>
<feature type="chain" id="PRO_5018075765" evidence="7">
    <location>
        <begin position="22"/>
        <end position="586"/>
    </location>
</feature>
<comment type="caution">
    <text evidence="8">The sequence shown here is derived from an EMBL/GenBank/DDBJ whole genome shotgun (WGS) entry which is preliminary data.</text>
</comment>
<evidence type="ECO:0000256" key="5">
    <source>
        <dbReference type="ARBA" id="ARBA00023136"/>
    </source>
</evidence>
<sequence>MKKQIYLSSAFAILFGLSVQAQEKDKPKDSNMNTEEVRVVKSYEATVIDAFKIKDTPQIGDEDNEKQVIKYSIYSFPVASTFAPEKGKAAKVDKDSLSSFFNNYALLGYGNFNTLQGQLGIAEKVSDDVYVAGFLNHISSQGGIAGVLVDDNYSKSNLDFNVGSRKTTNDWNLNFGVSQQNYNWYGLPTDVAIFAPAEYDGRDFGQKYNDVHFGFNYNSNKGAFDGGSLKFKHFWDAFDSRENHFLINPKFNFVLEQSIVNLDVKADYVNTQFEDELISGINTKSNSLIVGIEPNIRFIADDYSVQLGFGLANVSGESNGEKQDSFVVYPKVKANYDLVKDIVIAYAGAEGGVYNNTYANFVGENPFVSPDLRLLATKQNFNFYIGMKGKLYHNISYNIRASYMTEDNKAMFVNNPKVPSFDLLNSQVYQYGNSFGVTYDTVDTFNAYGELNLNFSDDVTIDLSGEYNSYSAKNGSVFNLPETKLTAKLKVDFTDQWFGGLDMYFVGQRNDMGYVNDGTGDLERKLVKVDSFADLNLNVGYKATDKWTIFAKGNNLFNQSYQSWSNYKVQGTQVLVGAMYKFNFKN</sequence>
<evidence type="ECO:0000313" key="8">
    <source>
        <dbReference type="EMBL" id="RRJ93230.1"/>
    </source>
</evidence>
<feature type="signal peptide" evidence="7">
    <location>
        <begin position="1"/>
        <end position="21"/>
    </location>
</feature>
<evidence type="ECO:0000256" key="4">
    <source>
        <dbReference type="ARBA" id="ARBA00022692"/>
    </source>
</evidence>
<dbReference type="GO" id="GO:0044718">
    <property type="term" value="P:siderophore transmembrane transport"/>
    <property type="evidence" value="ECO:0007669"/>
    <property type="project" value="TreeGrafter"/>
</dbReference>
<protein>
    <submittedName>
        <fullName evidence="8">TonB-dependent receptor</fullName>
    </submittedName>
</protein>
<dbReference type="GO" id="GO:0015344">
    <property type="term" value="F:siderophore uptake transmembrane transporter activity"/>
    <property type="evidence" value="ECO:0007669"/>
    <property type="project" value="TreeGrafter"/>
</dbReference>
<reference evidence="8 9" key="1">
    <citation type="submission" date="2018-11" db="EMBL/GenBank/DDBJ databases">
        <title>Flavobacterium sp. nov., YIM 102701-2 draft genome.</title>
        <authorList>
            <person name="Li G."/>
            <person name="Jiang Y."/>
        </authorList>
    </citation>
    <scope>NUCLEOTIDE SEQUENCE [LARGE SCALE GENOMIC DNA]</scope>
    <source>
        <strain evidence="8 9">YIM 102701-2</strain>
    </source>
</reference>
<evidence type="ECO:0000256" key="3">
    <source>
        <dbReference type="ARBA" id="ARBA00022452"/>
    </source>
</evidence>
<dbReference type="SUPFAM" id="SSF56935">
    <property type="entry name" value="Porins"/>
    <property type="match status" value="1"/>
</dbReference>
<keyword evidence="5" id="KW-0472">Membrane</keyword>
<accession>A0A3P3WDS9</accession>
<evidence type="ECO:0000313" key="9">
    <source>
        <dbReference type="Proteomes" id="UP000275719"/>
    </source>
</evidence>
<keyword evidence="3" id="KW-1134">Transmembrane beta strand</keyword>
<keyword evidence="7" id="KW-0732">Signal</keyword>
<evidence type="ECO:0000256" key="7">
    <source>
        <dbReference type="SAM" id="SignalP"/>
    </source>
</evidence>
<comment type="subcellular location">
    <subcellularLocation>
        <location evidence="1">Cell outer membrane</location>
        <topology evidence="1">Multi-pass membrane protein</topology>
    </subcellularLocation>
</comment>
<organism evidence="8 9">
    <name type="scientific">Paenimyroides tangerinum</name>
    <dbReference type="NCBI Taxonomy" id="2488728"/>
    <lineage>
        <taxon>Bacteria</taxon>
        <taxon>Pseudomonadati</taxon>
        <taxon>Bacteroidota</taxon>
        <taxon>Flavobacteriia</taxon>
        <taxon>Flavobacteriales</taxon>
        <taxon>Flavobacteriaceae</taxon>
        <taxon>Paenimyroides</taxon>
    </lineage>
</organism>
<dbReference type="AlphaFoldDB" id="A0A3P3WDS9"/>